<dbReference type="PROSITE" id="PS51296">
    <property type="entry name" value="RIESKE"/>
    <property type="match status" value="1"/>
</dbReference>
<name>A0A938Y314_9ACTN</name>
<dbReference type="Gene3D" id="3.50.50.60">
    <property type="entry name" value="FAD/NAD(P)-binding domain"/>
    <property type="match status" value="1"/>
</dbReference>
<proteinExistence type="predicted"/>
<evidence type="ECO:0000256" key="4">
    <source>
        <dbReference type="ARBA" id="ARBA00023014"/>
    </source>
</evidence>
<dbReference type="InterPro" id="IPR017941">
    <property type="entry name" value="Rieske_2Fe-2S"/>
</dbReference>
<dbReference type="Proteomes" id="UP000663791">
    <property type="component" value="Unassembled WGS sequence"/>
</dbReference>
<dbReference type="GO" id="GO:0005737">
    <property type="term" value="C:cytoplasm"/>
    <property type="evidence" value="ECO:0007669"/>
    <property type="project" value="TreeGrafter"/>
</dbReference>
<sequence length="477" mass="51275">MDAPEHAPLLPVDSRPVWFEGPRPDPRPSATGATSYDVAVVGAGIAGLTTALLLARAGRRVAVLEARRIGDGTTGHTTGKVSLLQGTKLSRAVRTNPPAVVRDYVEASREGQAWLRHYCERAGMDVTDRHATTYATTRVGELRARAELAAAQLVGLDATWVEETELPYEVRGAVRLDGQFQLDPLVLLRALVADAEAEGAVVLEGSRVRRVRQEDDVVRLDVDTEAGEAQVRAEKVVIATNQPILDRGGFFARVQAQRSYAATVSGSWIPDGMHLSSDRPTRSLRSVTTVDGEELLQVGGSGHGTGRGRESDHVADLLGWADQTFPGSEVRHVWSAQDQTPATALPYVGPVLPGDDAIHVLTGFDKWGMTTAPAAALLLAAELLGGSPPAWGRALRAWTPREVASIGRTAFFNAEVGWHMVSGHVQRPLRRDQAPLCTHLGGVLCWNDAEESWDCPLHGSRFDADGQVLEGPATRPL</sequence>
<dbReference type="PANTHER" id="PTHR13847">
    <property type="entry name" value="SARCOSINE DEHYDROGENASE-RELATED"/>
    <property type="match status" value="1"/>
</dbReference>
<evidence type="ECO:0000256" key="2">
    <source>
        <dbReference type="ARBA" id="ARBA00022723"/>
    </source>
</evidence>
<dbReference type="Gene3D" id="3.30.9.10">
    <property type="entry name" value="D-Amino Acid Oxidase, subunit A, domain 2"/>
    <property type="match status" value="1"/>
</dbReference>
<feature type="domain" description="Rieske" evidence="6">
    <location>
        <begin position="437"/>
        <end position="477"/>
    </location>
</feature>
<keyword evidence="2" id="KW-0479">Metal-binding</keyword>
<keyword evidence="4" id="KW-0411">Iron-sulfur</keyword>
<keyword evidence="1" id="KW-0001">2Fe-2S</keyword>
<gene>
    <name evidence="7" type="ORF">JK386_04045</name>
</gene>
<keyword evidence="3" id="KW-0408">Iron</keyword>
<dbReference type="Gene3D" id="2.102.10.10">
    <property type="entry name" value="Rieske [2Fe-2S] iron-sulphur domain"/>
    <property type="match status" value="1"/>
</dbReference>
<dbReference type="GO" id="GO:0004497">
    <property type="term" value="F:monooxygenase activity"/>
    <property type="evidence" value="ECO:0007669"/>
    <property type="project" value="UniProtKB-ARBA"/>
</dbReference>
<accession>A0A938Y314</accession>
<keyword evidence="8" id="KW-1185">Reference proteome</keyword>
<dbReference type="GO" id="GO:0016705">
    <property type="term" value="F:oxidoreductase activity, acting on paired donors, with incorporation or reduction of molecular oxygen"/>
    <property type="evidence" value="ECO:0007669"/>
    <property type="project" value="UniProtKB-ARBA"/>
</dbReference>
<evidence type="ECO:0000259" key="6">
    <source>
        <dbReference type="PROSITE" id="PS51296"/>
    </source>
</evidence>
<evidence type="ECO:0000313" key="7">
    <source>
        <dbReference type="EMBL" id="MBM9459063.1"/>
    </source>
</evidence>
<organism evidence="7 8">
    <name type="scientific">Nocardioides faecalis</name>
    <dbReference type="NCBI Taxonomy" id="2803858"/>
    <lineage>
        <taxon>Bacteria</taxon>
        <taxon>Bacillati</taxon>
        <taxon>Actinomycetota</taxon>
        <taxon>Actinomycetes</taxon>
        <taxon>Propionibacteriales</taxon>
        <taxon>Nocardioidaceae</taxon>
        <taxon>Nocardioides</taxon>
    </lineage>
</organism>
<dbReference type="PRINTS" id="PR00420">
    <property type="entry name" value="RNGMNOXGNASE"/>
</dbReference>
<dbReference type="RefSeq" id="WP_205290358.1">
    <property type="nucleotide sequence ID" value="NZ_CP074406.1"/>
</dbReference>
<dbReference type="GO" id="GO:0051537">
    <property type="term" value="F:2 iron, 2 sulfur cluster binding"/>
    <property type="evidence" value="ECO:0007669"/>
    <property type="project" value="UniProtKB-KW"/>
</dbReference>
<dbReference type="EMBL" id="JAERTX010000003">
    <property type="protein sequence ID" value="MBM9459063.1"/>
    <property type="molecule type" value="Genomic_DNA"/>
</dbReference>
<evidence type="ECO:0000256" key="5">
    <source>
        <dbReference type="SAM" id="MobiDB-lite"/>
    </source>
</evidence>
<dbReference type="PANTHER" id="PTHR13847:SF274">
    <property type="entry name" value="RIESKE 2FE-2S IRON-SULFUR PROTEIN YHFW-RELATED"/>
    <property type="match status" value="1"/>
</dbReference>
<evidence type="ECO:0000313" key="8">
    <source>
        <dbReference type="Proteomes" id="UP000663791"/>
    </source>
</evidence>
<dbReference type="InterPro" id="IPR036188">
    <property type="entry name" value="FAD/NAD-bd_sf"/>
</dbReference>
<comment type="caution">
    <text evidence="7">The sequence shown here is derived from an EMBL/GenBank/DDBJ whole genome shotgun (WGS) entry which is preliminary data.</text>
</comment>
<dbReference type="SUPFAM" id="SSF50022">
    <property type="entry name" value="ISP domain"/>
    <property type="match status" value="1"/>
</dbReference>
<reference evidence="7" key="1">
    <citation type="submission" date="2021-01" db="EMBL/GenBank/DDBJ databases">
        <title>Novel species in genus Nocardioides.</title>
        <authorList>
            <person name="Zhang G."/>
        </authorList>
    </citation>
    <scope>NUCLEOTIDE SEQUENCE</scope>
    <source>
        <strain evidence="7">Zg-536</strain>
    </source>
</reference>
<evidence type="ECO:0000256" key="1">
    <source>
        <dbReference type="ARBA" id="ARBA00022714"/>
    </source>
</evidence>
<evidence type="ECO:0000256" key="3">
    <source>
        <dbReference type="ARBA" id="ARBA00023004"/>
    </source>
</evidence>
<dbReference type="SUPFAM" id="SSF51905">
    <property type="entry name" value="FAD/NAD(P)-binding domain"/>
    <property type="match status" value="1"/>
</dbReference>
<dbReference type="AlphaFoldDB" id="A0A938Y314"/>
<dbReference type="Pfam" id="PF00355">
    <property type="entry name" value="Rieske"/>
    <property type="match status" value="1"/>
</dbReference>
<dbReference type="GO" id="GO:0046872">
    <property type="term" value="F:metal ion binding"/>
    <property type="evidence" value="ECO:0007669"/>
    <property type="project" value="UniProtKB-KW"/>
</dbReference>
<protein>
    <submittedName>
        <fullName evidence="7">FAD-dependent oxidoreductase</fullName>
    </submittedName>
</protein>
<dbReference type="InterPro" id="IPR036922">
    <property type="entry name" value="Rieske_2Fe-2S_sf"/>
</dbReference>
<dbReference type="InterPro" id="IPR006076">
    <property type="entry name" value="FAD-dep_OxRdtase"/>
</dbReference>
<feature type="region of interest" description="Disordered" evidence="5">
    <location>
        <begin position="1"/>
        <end position="31"/>
    </location>
</feature>
<dbReference type="Pfam" id="PF01266">
    <property type="entry name" value="DAO"/>
    <property type="match status" value="1"/>
</dbReference>